<dbReference type="HOGENOM" id="CLU_467664_0_0_1"/>
<evidence type="ECO:0008006" key="3">
    <source>
        <dbReference type="Google" id="ProtNLM"/>
    </source>
</evidence>
<dbReference type="AlphaFoldDB" id="A1CF05"/>
<sequence length="583" mass="66990">MASIRIADIHRPDLTNSEKIGPSITDVEHLSSYNWIESSTPTIAVPGCPPLWSPPKTPKKVAKDSGLIYIAQNAVRHPESPLEPLFRSLYIENPLYNIRLVDLITDRNNIRKLLSFINPNLSKNGLEPFTIDVEVTNNTAIFCRMEAETYMFIGPHEFRGYGHEFEKAFTTTQVSASTGHHRIISYNFGDLKFIVRYETDAYVDELSEVQSRNVELENGSLLSMMKTMSLSQQESRSRLPAESKLVMKEEGKQVPIQSTLEIKTRVAHKPINIQEVLPQLWVSQTPNLVRAYHKGGLFEPPEVEDVTREITKWEEDHASDLRGLIILIKEIIRVVRENDGNAVIKYDGRSDNLEVWRRNGRKMLPDDLYSKLGDKTESAQAIGSDPQKTKLKIGDTFYSIDISMMPYLSSFVRFQRLAQPQSTDFIHQNIPLFDIGVIPQLPYPKYWQLRGVGHLDLLDFKRSGLPRHAFQRRVSEEYFETATPYLEQQVSFNVTPTFSVVQIHIGCLHATLTVKGGFLVSKDFATRYTIRSFSRYLAWGLQEELDEEAQKDCYYLYLDFLEYRQLFNSKEMSFHGSVFQSLE</sequence>
<dbReference type="Proteomes" id="UP000006701">
    <property type="component" value="Unassembled WGS sequence"/>
</dbReference>
<reference evidence="1 2" key="1">
    <citation type="journal article" date="2008" name="PLoS Genet.">
        <title>Genomic islands in the pathogenic filamentous fungus Aspergillus fumigatus.</title>
        <authorList>
            <person name="Fedorova N.D."/>
            <person name="Khaldi N."/>
            <person name="Joardar V.S."/>
            <person name="Maiti R."/>
            <person name="Amedeo P."/>
            <person name="Anderson M.J."/>
            <person name="Crabtree J."/>
            <person name="Silva J.C."/>
            <person name="Badger J.H."/>
            <person name="Albarraq A."/>
            <person name="Angiuoli S."/>
            <person name="Bussey H."/>
            <person name="Bowyer P."/>
            <person name="Cotty P.J."/>
            <person name="Dyer P.S."/>
            <person name="Egan A."/>
            <person name="Galens K."/>
            <person name="Fraser-Liggett C.M."/>
            <person name="Haas B.J."/>
            <person name="Inman J.M."/>
            <person name="Kent R."/>
            <person name="Lemieux S."/>
            <person name="Malavazi I."/>
            <person name="Orvis J."/>
            <person name="Roemer T."/>
            <person name="Ronning C.M."/>
            <person name="Sundaram J.P."/>
            <person name="Sutton G."/>
            <person name="Turner G."/>
            <person name="Venter J.C."/>
            <person name="White O.R."/>
            <person name="Whitty B.R."/>
            <person name="Youngman P."/>
            <person name="Wolfe K.H."/>
            <person name="Goldman G.H."/>
            <person name="Wortman J.R."/>
            <person name="Jiang B."/>
            <person name="Denning D.W."/>
            <person name="Nierman W.C."/>
        </authorList>
    </citation>
    <scope>NUCLEOTIDE SEQUENCE [LARGE SCALE GENOMIC DNA]</scope>
    <source>
        <strain evidence="2">ATCC 1007 / CBS 513.65 / DSM 816 / NCTC 3887 / NRRL 1</strain>
    </source>
</reference>
<evidence type="ECO:0000313" key="2">
    <source>
        <dbReference type="Proteomes" id="UP000006701"/>
    </source>
</evidence>
<dbReference type="PANTHER" id="PTHR35179">
    <property type="entry name" value="PROTEIN CBG02620"/>
    <property type="match status" value="1"/>
</dbReference>
<accession>A1CF05</accession>
<dbReference type="VEuPathDB" id="FungiDB:ACLA_091520"/>
<dbReference type="OMA" id="VRAYHRN"/>
<keyword evidence="2" id="KW-1185">Reference proteome</keyword>
<protein>
    <recommendedName>
        <fullName evidence="3">Geranylgeranyl pyrophosphate synthetase</fullName>
    </recommendedName>
</protein>
<dbReference type="EMBL" id="DS027052">
    <property type="protein sequence ID" value="EAW11454.1"/>
    <property type="molecule type" value="Genomic_DNA"/>
</dbReference>
<dbReference type="KEGG" id="act:ACLA_091520"/>
<dbReference type="RefSeq" id="XP_001272880.1">
    <property type="nucleotide sequence ID" value="XM_001272879.1"/>
</dbReference>
<proteinExistence type="predicted"/>
<name>A1CF05_ASPCL</name>
<dbReference type="GeneID" id="4705118"/>
<evidence type="ECO:0000313" key="1">
    <source>
        <dbReference type="EMBL" id="EAW11454.1"/>
    </source>
</evidence>
<dbReference type="OrthoDB" id="5393654at2759"/>
<dbReference type="PANTHER" id="PTHR35179:SF2">
    <property type="entry name" value="START DOMAIN-CONTAINING PROTEIN"/>
    <property type="match status" value="1"/>
</dbReference>
<organism evidence="1 2">
    <name type="scientific">Aspergillus clavatus (strain ATCC 1007 / CBS 513.65 / DSM 816 / NCTC 3887 / NRRL 1 / QM 1276 / 107)</name>
    <dbReference type="NCBI Taxonomy" id="344612"/>
    <lineage>
        <taxon>Eukaryota</taxon>
        <taxon>Fungi</taxon>
        <taxon>Dikarya</taxon>
        <taxon>Ascomycota</taxon>
        <taxon>Pezizomycotina</taxon>
        <taxon>Eurotiomycetes</taxon>
        <taxon>Eurotiomycetidae</taxon>
        <taxon>Eurotiales</taxon>
        <taxon>Aspergillaceae</taxon>
        <taxon>Aspergillus</taxon>
        <taxon>Aspergillus subgen. Fumigati</taxon>
    </lineage>
</organism>
<dbReference type="STRING" id="344612.A1CF05"/>
<dbReference type="eggNOG" id="ENOG502S18C">
    <property type="taxonomic scope" value="Eukaryota"/>
</dbReference>
<gene>
    <name evidence="1" type="ORF">ACLA_091520</name>
</gene>